<reference evidence="9 10" key="1">
    <citation type="submission" date="2024-09" db="EMBL/GenBank/DDBJ databases">
        <authorList>
            <person name="Sun Q."/>
            <person name="Mori K."/>
        </authorList>
    </citation>
    <scope>NUCLEOTIDE SEQUENCE [LARGE SCALE GENOMIC DNA]</scope>
    <source>
        <strain evidence="9 10">JCM 12763</strain>
    </source>
</reference>
<dbReference type="RefSeq" id="WP_141339374.1">
    <property type="nucleotide sequence ID" value="NZ_JBHMAX010000005.1"/>
</dbReference>
<dbReference type="InterPro" id="IPR002491">
    <property type="entry name" value="ABC_transptr_periplasmic_BD"/>
</dbReference>
<evidence type="ECO:0000256" key="4">
    <source>
        <dbReference type="ARBA" id="ARBA00022729"/>
    </source>
</evidence>
<keyword evidence="3" id="KW-0813">Transport</keyword>
<evidence type="ECO:0000256" key="5">
    <source>
        <dbReference type="SAM" id="Coils"/>
    </source>
</evidence>
<dbReference type="Proteomes" id="UP001589613">
    <property type="component" value="Unassembled WGS sequence"/>
</dbReference>
<evidence type="ECO:0000256" key="7">
    <source>
        <dbReference type="SAM" id="SignalP"/>
    </source>
</evidence>
<keyword evidence="5" id="KW-0175">Coiled coil</keyword>
<dbReference type="PROSITE" id="PS51257">
    <property type="entry name" value="PROKAR_LIPOPROTEIN"/>
    <property type="match status" value="1"/>
</dbReference>
<protein>
    <submittedName>
        <fullName evidence="9">Iron-siderophore ABC transporter substrate-binding protein</fullName>
    </submittedName>
</protein>
<feature type="domain" description="Fe/B12 periplasmic-binding" evidence="8">
    <location>
        <begin position="86"/>
        <end position="364"/>
    </location>
</feature>
<name>A0ABV5UZ80_9MICO</name>
<dbReference type="PANTHER" id="PTHR30532">
    <property type="entry name" value="IRON III DICITRATE-BINDING PERIPLASMIC PROTEIN"/>
    <property type="match status" value="1"/>
</dbReference>
<keyword evidence="4 7" id="KW-0732">Signal</keyword>
<feature type="chain" id="PRO_5045061236" evidence="7">
    <location>
        <begin position="26"/>
        <end position="373"/>
    </location>
</feature>
<feature type="coiled-coil region" evidence="5">
    <location>
        <begin position="207"/>
        <end position="234"/>
    </location>
</feature>
<dbReference type="Gene3D" id="3.40.50.1980">
    <property type="entry name" value="Nitrogenase molybdenum iron protein domain"/>
    <property type="match status" value="2"/>
</dbReference>
<dbReference type="InterPro" id="IPR051313">
    <property type="entry name" value="Bact_iron-sidero_bind"/>
</dbReference>
<evidence type="ECO:0000256" key="2">
    <source>
        <dbReference type="ARBA" id="ARBA00008814"/>
    </source>
</evidence>
<comment type="subcellular location">
    <subcellularLocation>
        <location evidence="1">Cell envelope</location>
    </subcellularLocation>
</comment>
<evidence type="ECO:0000259" key="8">
    <source>
        <dbReference type="PROSITE" id="PS50983"/>
    </source>
</evidence>
<evidence type="ECO:0000256" key="6">
    <source>
        <dbReference type="SAM" id="MobiDB-lite"/>
    </source>
</evidence>
<organism evidence="9 10">
    <name type="scientific">Ornithinimicrobium kibberense</name>
    <dbReference type="NCBI Taxonomy" id="282060"/>
    <lineage>
        <taxon>Bacteria</taxon>
        <taxon>Bacillati</taxon>
        <taxon>Actinomycetota</taxon>
        <taxon>Actinomycetes</taxon>
        <taxon>Micrococcales</taxon>
        <taxon>Ornithinimicrobiaceae</taxon>
        <taxon>Ornithinimicrobium</taxon>
    </lineage>
</organism>
<feature type="signal peptide" evidence="7">
    <location>
        <begin position="1"/>
        <end position="25"/>
    </location>
</feature>
<evidence type="ECO:0000313" key="10">
    <source>
        <dbReference type="Proteomes" id="UP001589613"/>
    </source>
</evidence>
<evidence type="ECO:0000313" key="9">
    <source>
        <dbReference type="EMBL" id="MFB9730861.1"/>
    </source>
</evidence>
<feature type="region of interest" description="Disordered" evidence="6">
    <location>
        <begin position="25"/>
        <end position="70"/>
    </location>
</feature>
<sequence length="373" mass="39166">MSRRPAVLRTTALAAAALLTLTACSTGPTSDAEGGDTASGTDDTGQGQGTAAADDGSAAGGEDTGTFPVTVDHAFGSTEITADPQRVVTVGWTDHEVMAALGEVPVGAVTINWGGNEAGSTDWFDEAVTELGHDPADITRYDDSDGIPVDEIAAMEPDLIIGTNSGMSEEDYDRLSRIAPTVAYPETAWATPWRESVELVGQAIGRPEQAQEAIAETEAEFESAREEFPQLEGTSFAWGWFSPTDTSTIGLYNVIDLRPQFLTELGMVNAPVVEEMSGEENFSANLSAEQADTLDADVFIFYTDGGFTADKLLEDPLLSQIPAMASGAYVEADEPQEVVGMSSPTPLSIPVAIDRFVPQVAEAAATAAEADAR</sequence>
<dbReference type="CDD" id="cd01146">
    <property type="entry name" value="FhuD"/>
    <property type="match status" value="1"/>
</dbReference>
<dbReference type="EMBL" id="JBHMAX010000005">
    <property type="protein sequence ID" value="MFB9730861.1"/>
    <property type="molecule type" value="Genomic_DNA"/>
</dbReference>
<accession>A0ABV5UZ80</accession>
<comment type="similarity">
    <text evidence="2">Belongs to the bacterial solute-binding protein 8 family.</text>
</comment>
<keyword evidence="10" id="KW-1185">Reference proteome</keyword>
<dbReference type="PANTHER" id="PTHR30532:SF24">
    <property type="entry name" value="FERRIC ENTEROBACTIN-BINDING PERIPLASMIC PROTEIN FEPB"/>
    <property type="match status" value="1"/>
</dbReference>
<proteinExistence type="inferred from homology"/>
<evidence type="ECO:0000256" key="3">
    <source>
        <dbReference type="ARBA" id="ARBA00022448"/>
    </source>
</evidence>
<evidence type="ECO:0000256" key="1">
    <source>
        <dbReference type="ARBA" id="ARBA00004196"/>
    </source>
</evidence>
<gene>
    <name evidence="9" type="ORF">ACFFN0_02255</name>
</gene>
<comment type="caution">
    <text evidence="9">The sequence shown here is derived from an EMBL/GenBank/DDBJ whole genome shotgun (WGS) entry which is preliminary data.</text>
</comment>
<dbReference type="Pfam" id="PF01497">
    <property type="entry name" value="Peripla_BP_2"/>
    <property type="match status" value="1"/>
</dbReference>
<dbReference type="SUPFAM" id="SSF53807">
    <property type="entry name" value="Helical backbone' metal receptor"/>
    <property type="match status" value="1"/>
</dbReference>
<dbReference type="PROSITE" id="PS50983">
    <property type="entry name" value="FE_B12_PBP"/>
    <property type="match status" value="1"/>
</dbReference>
<feature type="compositionally biased region" description="Low complexity" evidence="6">
    <location>
        <begin position="31"/>
        <end position="57"/>
    </location>
</feature>